<dbReference type="NCBIfam" id="NF040493">
    <property type="entry name" value="TA_anti_VapB"/>
    <property type="match status" value="1"/>
</dbReference>
<dbReference type="AlphaFoldDB" id="A0A845SNZ0"/>
<dbReference type="Gene3D" id="2.10.260.10">
    <property type="match status" value="1"/>
</dbReference>
<comment type="caution">
    <text evidence="4">The sequence shown here is derived from an EMBL/GenBank/DDBJ whole genome shotgun (WGS) entry which is preliminary data.</text>
</comment>
<feature type="domain" description="SpoVT-AbrB" evidence="3">
    <location>
        <begin position="4"/>
        <end position="46"/>
    </location>
</feature>
<organism evidence="4 5">
    <name type="scientific">Acerihabitans arboris</name>
    <dbReference type="NCBI Taxonomy" id="2691583"/>
    <lineage>
        <taxon>Bacteria</taxon>
        <taxon>Pseudomonadati</taxon>
        <taxon>Pseudomonadota</taxon>
        <taxon>Gammaproteobacteria</taxon>
        <taxon>Enterobacterales</taxon>
        <taxon>Pectobacteriaceae</taxon>
        <taxon>Acerihabitans</taxon>
    </lineage>
</organism>
<keyword evidence="5" id="KW-1185">Reference proteome</keyword>
<evidence type="ECO:0000256" key="2">
    <source>
        <dbReference type="PROSITE-ProRule" id="PRU01076"/>
    </source>
</evidence>
<dbReference type="InterPro" id="IPR007159">
    <property type="entry name" value="SpoVT-AbrB_dom"/>
</dbReference>
<sequence length="77" mass="8978">MTYSTVFINNRTQAVRIPAELRFADEVKIVNVRVVGNERIISPAQNIWDSFFLTDPPVSEDFLEHRPSQEQPKRESF</sequence>
<keyword evidence="2 4" id="KW-0238">DNA-binding</keyword>
<dbReference type="Proteomes" id="UP000461443">
    <property type="component" value="Unassembled WGS sequence"/>
</dbReference>
<evidence type="ECO:0000313" key="4">
    <source>
        <dbReference type="EMBL" id="NDL65092.1"/>
    </source>
</evidence>
<dbReference type="EMBL" id="WUBS01000016">
    <property type="protein sequence ID" value="NDL65092.1"/>
    <property type="molecule type" value="Genomic_DNA"/>
</dbReference>
<dbReference type="InterPro" id="IPR037914">
    <property type="entry name" value="SpoVT-AbrB_sf"/>
</dbReference>
<dbReference type="GO" id="GO:0003677">
    <property type="term" value="F:DNA binding"/>
    <property type="evidence" value="ECO:0007669"/>
    <property type="project" value="UniProtKB-UniRule"/>
</dbReference>
<reference evidence="4 5" key="1">
    <citation type="submission" date="2019-12" db="EMBL/GenBank/DDBJ databases">
        <authorList>
            <person name="Lee S.D."/>
        </authorList>
    </citation>
    <scope>NUCLEOTIDE SEQUENCE [LARGE SCALE GENOMIC DNA]</scope>
    <source>
        <strain evidence="4 5">SAP-6</strain>
    </source>
</reference>
<dbReference type="RefSeq" id="WP_162367805.1">
    <property type="nucleotide sequence ID" value="NZ_WUBS01000016.1"/>
</dbReference>
<dbReference type="Pfam" id="PF04014">
    <property type="entry name" value="MazE_antitoxin"/>
    <property type="match status" value="1"/>
</dbReference>
<dbReference type="PROSITE" id="PS51740">
    <property type="entry name" value="SPOVT_ABRB"/>
    <property type="match status" value="1"/>
</dbReference>
<gene>
    <name evidence="4" type="ORF">GRH90_20385</name>
</gene>
<name>A0A845SNZ0_9GAMM</name>
<dbReference type="InterPro" id="IPR047976">
    <property type="entry name" value="Anti_VapB2-like"/>
</dbReference>
<comment type="similarity">
    <text evidence="1">Belongs to the VapB family.</text>
</comment>
<protein>
    <submittedName>
        <fullName evidence="4">AbrB/MazE/SpoVT family DNA-binding domain-containing protein</fullName>
    </submittedName>
</protein>
<proteinExistence type="inferred from homology"/>
<evidence type="ECO:0000259" key="3">
    <source>
        <dbReference type="PROSITE" id="PS51740"/>
    </source>
</evidence>
<dbReference type="SUPFAM" id="SSF89447">
    <property type="entry name" value="AbrB/MazE/MraZ-like"/>
    <property type="match status" value="1"/>
</dbReference>
<dbReference type="PANTHER" id="PTHR37550">
    <property type="entry name" value="ANTITOXIN VAPB1"/>
    <property type="match status" value="1"/>
</dbReference>
<reference evidence="4 5" key="2">
    <citation type="submission" date="2020-02" db="EMBL/GenBank/DDBJ databases">
        <title>The new genus of Enterobacteriales.</title>
        <authorList>
            <person name="Kim I.S."/>
        </authorList>
    </citation>
    <scope>NUCLEOTIDE SEQUENCE [LARGE SCALE GENOMIC DNA]</scope>
    <source>
        <strain evidence="4 5">SAP-6</strain>
    </source>
</reference>
<accession>A0A845SNZ0</accession>
<evidence type="ECO:0000256" key="1">
    <source>
        <dbReference type="ARBA" id="ARBA00007924"/>
    </source>
</evidence>
<evidence type="ECO:0000313" key="5">
    <source>
        <dbReference type="Proteomes" id="UP000461443"/>
    </source>
</evidence>
<dbReference type="InterPro" id="IPR051734">
    <property type="entry name" value="VapB_TA_antitoxins"/>
</dbReference>
<dbReference type="PANTHER" id="PTHR37550:SF3">
    <property type="entry name" value="ANTITOXIN VAPB1"/>
    <property type="match status" value="1"/>
</dbReference>